<accession>A0A9J7E6W9</accession>
<evidence type="ECO:0000256" key="2">
    <source>
        <dbReference type="ARBA" id="ARBA00022679"/>
    </source>
</evidence>
<sequence length="435" mass="50168">MSDVSDKSRRSGSSVRRQRSIYQVHYCMRRQDADMTARPLLMPTSPLEVQAYALQVAGHRKTEDTKYLGLLQCNNGTIMKPIIKESQKREVDFYEHLKTSSQAELQELRGLVAKYFGNRKYTYNGFEQDYIILEDLTERMLEPCIMDVKIGKRTWDPLATEEKIKNEQSKYAACKQQYGFCIPGFQVYRLSTGKLCKYNKDYGKRLHGHAVKEAIRNYLNGIGATLCRALLLQFLSELWKIQKWSRRQTAVRLYSASLLLVYDAARLRDCCQSKEFTARAGCRPATVPRRRHSLHGVGSGSNFSGQITSKGPVYKKLQSVPLSPMSLSHSSFSPLPPINSPWSEALASFNHNHSFEHNYENKLSKIKMNYRAMLDQLSYDSPTPNPWGTVKVIDFAHAFFNREEEKQIDENFREGIENFVEIFECFLRETDDQVL</sequence>
<reference evidence="10 11" key="1">
    <citation type="submission" date="2025-04" db="UniProtKB">
        <authorList>
            <consortium name="RefSeq"/>
        </authorList>
    </citation>
    <scope>IDENTIFICATION</scope>
    <source>
        <strain evidence="10 11">Ishihara</strain>
        <tissue evidence="10 11">Whole body</tissue>
    </source>
</reference>
<dbReference type="PANTHER" id="PTHR12400">
    <property type="entry name" value="INOSITOL POLYPHOSPHATE KINASE"/>
    <property type="match status" value="1"/>
</dbReference>
<evidence type="ECO:0000256" key="3">
    <source>
        <dbReference type="ARBA" id="ARBA00022741"/>
    </source>
</evidence>
<dbReference type="PANTHER" id="PTHR12400:SF51">
    <property type="entry name" value="INOSITOL POLYPHOSPHATE MULTIKINASE"/>
    <property type="match status" value="1"/>
</dbReference>
<evidence type="ECO:0000313" key="11">
    <source>
        <dbReference type="RefSeq" id="XP_022823311.1"/>
    </source>
</evidence>
<comment type="similarity">
    <text evidence="1 8">Belongs to the inositol phosphokinase (IPK) family.</text>
</comment>
<dbReference type="Gene3D" id="3.30.470.160">
    <property type="entry name" value="Inositol polyphosphate kinase"/>
    <property type="match status" value="1"/>
</dbReference>
<comment type="catalytic activity">
    <reaction evidence="6">
        <text>1D-myo-inositol 1,4,5-trisphosphate + 2 ATP = 1D-myo-inositol 1,3,4,5,6-pentakisphosphate + 2 ADP + 2 H(+)</text>
        <dbReference type="Rhea" id="RHEA:32359"/>
        <dbReference type="ChEBI" id="CHEBI:15378"/>
        <dbReference type="ChEBI" id="CHEBI:30616"/>
        <dbReference type="ChEBI" id="CHEBI:57733"/>
        <dbReference type="ChEBI" id="CHEBI:203600"/>
        <dbReference type="ChEBI" id="CHEBI:456216"/>
        <dbReference type="EC" id="2.7.1.151"/>
    </reaction>
</comment>
<proteinExistence type="inferred from homology"/>
<name>A0A9J7E6W9_SPOLT</name>
<dbReference type="InterPro" id="IPR005522">
    <property type="entry name" value="IPK"/>
</dbReference>
<dbReference type="AlphaFoldDB" id="A0A9J7E6W9"/>
<dbReference type="GO" id="GO:0005524">
    <property type="term" value="F:ATP binding"/>
    <property type="evidence" value="ECO:0007669"/>
    <property type="project" value="UniProtKB-KW"/>
</dbReference>
<dbReference type="OrthoDB" id="338650at2759"/>
<dbReference type="KEGG" id="sliu:111354199"/>
<dbReference type="GeneID" id="111354199"/>
<keyword evidence="2 8" id="KW-0808">Transferase</keyword>
<dbReference type="RefSeq" id="XP_022823311.1">
    <property type="nucleotide sequence ID" value="XM_022967543.1"/>
</dbReference>
<dbReference type="GO" id="GO:0005634">
    <property type="term" value="C:nucleus"/>
    <property type="evidence" value="ECO:0007669"/>
    <property type="project" value="TreeGrafter"/>
</dbReference>
<dbReference type="SUPFAM" id="SSF56104">
    <property type="entry name" value="SAICAR synthase-like"/>
    <property type="match status" value="1"/>
</dbReference>
<dbReference type="InterPro" id="IPR038286">
    <property type="entry name" value="IPK_sf"/>
</dbReference>
<dbReference type="GO" id="GO:0032958">
    <property type="term" value="P:inositol phosphate biosynthetic process"/>
    <property type="evidence" value="ECO:0007669"/>
    <property type="project" value="InterPro"/>
</dbReference>
<dbReference type="Pfam" id="PF03770">
    <property type="entry name" value="IPK"/>
    <property type="match status" value="1"/>
</dbReference>
<comment type="catalytic activity">
    <reaction evidence="7">
        <text>1D-myo-inositol 1,3,4,6-tetrakisphosphate + ATP = 1D-myo-inositol 1,3,4,5,6-pentakisphosphate + ADP + H(+)</text>
        <dbReference type="Rhea" id="RHEA:12717"/>
        <dbReference type="ChEBI" id="CHEBI:15378"/>
        <dbReference type="ChEBI" id="CHEBI:30616"/>
        <dbReference type="ChEBI" id="CHEBI:57660"/>
        <dbReference type="ChEBI" id="CHEBI:57733"/>
        <dbReference type="ChEBI" id="CHEBI:456216"/>
        <dbReference type="EC" id="2.7.1.140"/>
    </reaction>
</comment>
<keyword evidence="4 8" id="KW-0418">Kinase</keyword>
<dbReference type="EC" id="2.7.-.-" evidence="8"/>
<evidence type="ECO:0000256" key="6">
    <source>
        <dbReference type="ARBA" id="ARBA00036164"/>
    </source>
</evidence>
<dbReference type="GO" id="GO:0051765">
    <property type="term" value="F:inositol tetrakisphosphate kinase activity"/>
    <property type="evidence" value="ECO:0007669"/>
    <property type="project" value="TreeGrafter"/>
</dbReference>
<evidence type="ECO:0000313" key="9">
    <source>
        <dbReference type="Proteomes" id="UP000301870"/>
    </source>
</evidence>
<evidence type="ECO:0000256" key="7">
    <source>
        <dbReference type="ARBA" id="ARBA00036525"/>
    </source>
</evidence>
<organism evidence="9 11">
    <name type="scientific">Spodoptera litura</name>
    <name type="common">Asian cotton leafworm</name>
    <dbReference type="NCBI Taxonomy" id="69820"/>
    <lineage>
        <taxon>Eukaryota</taxon>
        <taxon>Metazoa</taxon>
        <taxon>Ecdysozoa</taxon>
        <taxon>Arthropoda</taxon>
        <taxon>Hexapoda</taxon>
        <taxon>Insecta</taxon>
        <taxon>Pterygota</taxon>
        <taxon>Neoptera</taxon>
        <taxon>Endopterygota</taxon>
        <taxon>Lepidoptera</taxon>
        <taxon>Glossata</taxon>
        <taxon>Ditrysia</taxon>
        <taxon>Noctuoidea</taxon>
        <taxon>Noctuidae</taxon>
        <taxon>Amphipyrinae</taxon>
        <taxon>Spodoptera</taxon>
    </lineage>
</organism>
<evidence type="ECO:0000256" key="8">
    <source>
        <dbReference type="RuleBase" id="RU363090"/>
    </source>
</evidence>
<keyword evidence="5" id="KW-0067">ATP-binding</keyword>
<protein>
    <recommendedName>
        <fullName evidence="8">Kinase</fullName>
        <ecNumber evidence="8">2.7.-.-</ecNumber>
    </recommendedName>
</protein>
<dbReference type="GO" id="GO:0008440">
    <property type="term" value="F:inositol-1,4,5-trisphosphate 3-kinase activity"/>
    <property type="evidence" value="ECO:0007669"/>
    <property type="project" value="TreeGrafter"/>
</dbReference>
<keyword evidence="9" id="KW-1185">Reference proteome</keyword>
<evidence type="ECO:0000256" key="4">
    <source>
        <dbReference type="ARBA" id="ARBA00022777"/>
    </source>
</evidence>
<dbReference type="Proteomes" id="UP000301870">
    <property type="component" value="Chromosome 17"/>
</dbReference>
<evidence type="ECO:0000256" key="5">
    <source>
        <dbReference type="ARBA" id="ARBA00022840"/>
    </source>
</evidence>
<keyword evidence="3" id="KW-0547">Nucleotide-binding</keyword>
<dbReference type="RefSeq" id="XP_022823310.1">
    <property type="nucleotide sequence ID" value="XM_022967542.1"/>
</dbReference>
<gene>
    <name evidence="10 11" type="primary">LOC111354199</name>
</gene>
<evidence type="ECO:0000256" key="1">
    <source>
        <dbReference type="ARBA" id="ARBA00007374"/>
    </source>
</evidence>
<evidence type="ECO:0000313" key="10">
    <source>
        <dbReference type="RefSeq" id="XP_022823310.1"/>
    </source>
</evidence>
<dbReference type="CTD" id="33236"/>
<dbReference type="GO" id="GO:0005737">
    <property type="term" value="C:cytoplasm"/>
    <property type="evidence" value="ECO:0007669"/>
    <property type="project" value="TreeGrafter"/>
</dbReference>